<dbReference type="AlphaFoldDB" id="A0A8T0G3M5"/>
<evidence type="ECO:0000313" key="1">
    <source>
        <dbReference type="EMBL" id="KAF8796660.1"/>
    </source>
</evidence>
<gene>
    <name evidence="1" type="ORF">HNY73_001009</name>
</gene>
<proteinExistence type="predicted"/>
<reference evidence="1" key="2">
    <citation type="submission" date="2020-06" db="EMBL/GenBank/DDBJ databases">
        <authorList>
            <person name="Sheffer M."/>
        </authorList>
    </citation>
    <scope>NUCLEOTIDE SEQUENCE</scope>
</reference>
<name>A0A8T0G3M5_ARGBR</name>
<protein>
    <submittedName>
        <fullName evidence="1">Uncharacterized protein</fullName>
    </submittedName>
</protein>
<dbReference type="EMBL" id="JABXBU010000001">
    <property type="protein sequence ID" value="KAF8796660.1"/>
    <property type="molecule type" value="Genomic_DNA"/>
</dbReference>
<evidence type="ECO:0000313" key="2">
    <source>
        <dbReference type="Proteomes" id="UP000807504"/>
    </source>
</evidence>
<comment type="caution">
    <text evidence="1">The sequence shown here is derived from an EMBL/GenBank/DDBJ whole genome shotgun (WGS) entry which is preliminary data.</text>
</comment>
<sequence length="155" mass="18186">MELSLFIREHCPSVRLLLKASQIFSENIWDAGECTGPPQAEYPRSLDITGQRLFDDMLRCHPRKRIDHRQHHRSCEHEATINPESNVACHFTSWKHTEVDRSFSMMPVYTIVGRLRYGCFFCRFIELFAVLFSHQISCRLYSDGRMNLLSSEKSM</sequence>
<accession>A0A8T0G3M5</accession>
<keyword evidence="2" id="KW-1185">Reference proteome</keyword>
<dbReference type="Proteomes" id="UP000807504">
    <property type="component" value="Unassembled WGS sequence"/>
</dbReference>
<organism evidence="1 2">
    <name type="scientific">Argiope bruennichi</name>
    <name type="common">Wasp spider</name>
    <name type="synonym">Aranea bruennichi</name>
    <dbReference type="NCBI Taxonomy" id="94029"/>
    <lineage>
        <taxon>Eukaryota</taxon>
        <taxon>Metazoa</taxon>
        <taxon>Ecdysozoa</taxon>
        <taxon>Arthropoda</taxon>
        <taxon>Chelicerata</taxon>
        <taxon>Arachnida</taxon>
        <taxon>Araneae</taxon>
        <taxon>Araneomorphae</taxon>
        <taxon>Entelegynae</taxon>
        <taxon>Araneoidea</taxon>
        <taxon>Araneidae</taxon>
        <taxon>Argiope</taxon>
    </lineage>
</organism>
<reference evidence="1" key="1">
    <citation type="journal article" date="2020" name="bioRxiv">
        <title>Chromosome-level reference genome of the European wasp spider Argiope bruennichi: a resource for studies on range expansion and evolutionary adaptation.</title>
        <authorList>
            <person name="Sheffer M.M."/>
            <person name="Hoppe A."/>
            <person name="Krehenwinkel H."/>
            <person name="Uhl G."/>
            <person name="Kuss A.W."/>
            <person name="Jensen L."/>
            <person name="Jensen C."/>
            <person name="Gillespie R.G."/>
            <person name="Hoff K.J."/>
            <person name="Prost S."/>
        </authorList>
    </citation>
    <scope>NUCLEOTIDE SEQUENCE</scope>
</reference>